<dbReference type="Gene3D" id="1.10.286.20">
    <property type="match status" value="1"/>
</dbReference>
<evidence type="ECO:0000256" key="2">
    <source>
        <dbReference type="ARBA" id="ARBA00016956"/>
    </source>
</evidence>
<evidence type="ECO:0000256" key="5">
    <source>
        <dbReference type="HAMAP-Rule" id="MF_00050"/>
    </source>
</evidence>
<accession>A0A7C3WS06</accession>
<keyword evidence="5" id="KW-0963">Cytoplasm</keyword>
<dbReference type="Gene3D" id="3.30.479.20">
    <property type="entry name" value="Elongation factor Ts, dimerisation domain"/>
    <property type="match status" value="2"/>
</dbReference>
<evidence type="ECO:0000313" key="7">
    <source>
        <dbReference type="EMBL" id="HGB15616.1"/>
    </source>
</evidence>
<evidence type="ECO:0000256" key="1">
    <source>
        <dbReference type="ARBA" id="ARBA00005532"/>
    </source>
</evidence>
<keyword evidence="3 5" id="KW-0251">Elongation factor</keyword>
<evidence type="ECO:0000256" key="3">
    <source>
        <dbReference type="ARBA" id="ARBA00022768"/>
    </source>
</evidence>
<dbReference type="InterPro" id="IPR014039">
    <property type="entry name" value="Transl_elong_EFTs/EF1B_dimer"/>
</dbReference>
<dbReference type="SUPFAM" id="SSF54713">
    <property type="entry name" value="Elongation factor Ts (EF-Ts), dimerisation domain"/>
    <property type="match status" value="2"/>
</dbReference>
<reference evidence="7" key="1">
    <citation type="journal article" date="2020" name="mSystems">
        <title>Genome- and Community-Level Interaction Insights into Carbon Utilization and Element Cycling Functions of Hydrothermarchaeota in Hydrothermal Sediment.</title>
        <authorList>
            <person name="Zhou Z."/>
            <person name="Liu Y."/>
            <person name="Xu W."/>
            <person name="Pan J."/>
            <person name="Luo Z.H."/>
            <person name="Li M."/>
        </authorList>
    </citation>
    <scope>NUCLEOTIDE SEQUENCE [LARGE SCALE GENOMIC DNA]</scope>
    <source>
        <strain evidence="7">SpSt-776</strain>
    </source>
</reference>
<comment type="subcellular location">
    <subcellularLocation>
        <location evidence="5">Cytoplasm</location>
    </subcellularLocation>
</comment>
<protein>
    <recommendedName>
        <fullName evidence="2 5">Elongation factor Ts</fullName>
        <shortName evidence="5">EF-Ts</shortName>
    </recommendedName>
</protein>
<comment type="similarity">
    <text evidence="1 5">Belongs to the EF-Ts family.</text>
</comment>
<sequence>MVKTLRDKTNCGFMDCKRALQETGGDVEAAIAYLRQKGIAVASKRADRATSEGAVWAYVNPHGTVGALLEVNCESDFVAKTATFLQFGHDLVAQIAASAPADVQALLAQPFQPKPQLTVQDYLNEIIGQLGENIRVRRFVRFGNGGPVAAYIHHGGKIGVLLELAGAPVSPDTLALAKDLAMQVAATNPLAISREDLDPETVAREKDIYAAQARESGKPDKIIEKMVVGRLEKFYKEVCLLEQPFIKNPDLTVAQLLKDVGAKAGGDPKVKRFARFQVGA</sequence>
<dbReference type="InterPro" id="IPR036402">
    <property type="entry name" value="EF-Ts_dimer_sf"/>
</dbReference>
<dbReference type="SUPFAM" id="SSF46934">
    <property type="entry name" value="UBA-like"/>
    <property type="match status" value="1"/>
</dbReference>
<dbReference type="PROSITE" id="PS01126">
    <property type="entry name" value="EF_TS_1"/>
    <property type="match status" value="1"/>
</dbReference>
<dbReference type="FunFam" id="1.10.8.10:FF:000001">
    <property type="entry name" value="Elongation factor Ts"/>
    <property type="match status" value="1"/>
</dbReference>
<organism evidence="7">
    <name type="scientific">Desulfobacca acetoxidans</name>
    <dbReference type="NCBI Taxonomy" id="60893"/>
    <lineage>
        <taxon>Bacteria</taxon>
        <taxon>Pseudomonadati</taxon>
        <taxon>Thermodesulfobacteriota</taxon>
        <taxon>Desulfobaccia</taxon>
        <taxon>Desulfobaccales</taxon>
        <taxon>Desulfobaccaceae</taxon>
        <taxon>Desulfobacca</taxon>
    </lineage>
</organism>
<gene>
    <name evidence="5" type="primary">tsf</name>
    <name evidence="7" type="ORF">ENV62_10340</name>
</gene>
<dbReference type="GO" id="GO:0005737">
    <property type="term" value="C:cytoplasm"/>
    <property type="evidence" value="ECO:0007669"/>
    <property type="project" value="UniProtKB-SubCell"/>
</dbReference>
<feature type="domain" description="Translation elongation factor EFTs/EF1B dimerisation" evidence="6">
    <location>
        <begin position="66"/>
        <end position="279"/>
    </location>
</feature>
<keyword evidence="4 5" id="KW-0648">Protein biosynthesis</keyword>
<dbReference type="PANTHER" id="PTHR11741">
    <property type="entry name" value="ELONGATION FACTOR TS"/>
    <property type="match status" value="1"/>
</dbReference>
<evidence type="ECO:0000256" key="4">
    <source>
        <dbReference type="ARBA" id="ARBA00022917"/>
    </source>
</evidence>
<dbReference type="NCBIfam" id="TIGR00116">
    <property type="entry name" value="tsf"/>
    <property type="match status" value="1"/>
</dbReference>
<comment type="function">
    <text evidence="5">Associates with the EF-Tu.GDP complex and induces the exchange of GDP to GTP. It remains bound to the aminoacyl-tRNA.EF-Tu.GTP complex up to the GTP hydrolysis stage on the ribosome.</text>
</comment>
<dbReference type="EMBL" id="DTHB01000059">
    <property type="protein sequence ID" value="HGB15616.1"/>
    <property type="molecule type" value="Genomic_DNA"/>
</dbReference>
<dbReference type="Gene3D" id="1.10.8.10">
    <property type="entry name" value="DNA helicase RuvA subunit, C-terminal domain"/>
    <property type="match status" value="1"/>
</dbReference>
<dbReference type="FunFam" id="1.10.286.20:FF:000001">
    <property type="entry name" value="Elongation factor Ts"/>
    <property type="match status" value="1"/>
</dbReference>
<dbReference type="InterPro" id="IPR001816">
    <property type="entry name" value="Transl_elong_EFTs/EF1B"/>
</dbReference>
<comment type="caution">
    <text evidence="7">The sequence shown here is derived from an EMBL/GenBank/DDBJ whole genome shotgun (WGS) entry which is preliminary data.</text>
</comment>
<feature type="region of interest" description="Involved in Mg(2+) ion dislocation from EF-Tu" evidence="5">
    <location>
        <begin position="75"/>
        <end position="78"/>
    </location>
</feature>
<dbReference type="AlphaFoldDB" id="A0A7C3WS06"/>
<dbReference type="HAMAP" id="MF_00050">
    <property type="entry name" value="EF_Ts"/>
    <property type="match status" value="1"/>
</dbReference>
<dbReference type="GO" id="GO:0003746">
    <property type="term" value="F:translation elongation factor activity"/>
    <property type="evidence" value="ECO:0007669"/>
    <property type="project" value="UniProtKB-UniRule"/>
</dbReference>
<dbReference type="PANTHER" id="PTHR11741:SF0">
    <property type="entry name" value="ELONGATION FACTOR TS, MITOCHONDRIAL"/>
    <property type="match status" value="1"/>
</dbReference>
<dbReference type="Pfam" id="PF00889">
    <property type="entry name" value="EF_TS"/>
    <property type="match status" value="1"/>
</dbReference>
<evidence type="ECO:0000259" key="6">
    <source>
        <dbReference type="Pfam" id="PF00889"/>
    </source>
</evidence>
<proteinExistence type="inferred from homology"/>
<dbReference type="InterPro" id="IPR009060">
    <property type="entry name" value="UBA-like_sf"/>
</dbReference>
<dbReference type="InterPro" id="IPR018101">
    <property type="entry name" value="Transl_elong_Ts_CS"/>
</dbReference>
<name>A0A7C3WS06_9BACT</name>